<gene>
    <name evidence="5" type="ORF">GCM10009811_13510</name>
</gene>
<dbReference type="GO" id="GO:0003677">
    <property type="term" value="F:DNA binding"/>
    <property type="evidence" value="ECO:0007669"/>
    <property type="project" value="UniProtKB-KW"/>
</dbReference>
<dbReference type="Pfam" id="PF13377">
    <property type="entry name" value="Peripla_BP_3"/>
    <property type="match status" value="1"/>
</dbReference>
<dbReference type="Pfam" id="PF00356">
    <property type="entry name" value="LacI"/>
    <property type="match status" value="1"/>
</dbReference>
<dbReference type="EMBL" id="BAAAPO010000022">
    <property type="protein sequence ID" value="GAA1789935.1"/>
    <property type="molecule type" value="Genomic_DNA"/>
</dbReference>
<dbReference type="PROSITE" id="PS50932">
    <property type="entry name" value="HTH_LACI_2"/>
    <property type="match status" value="1"/>
</dbReference>
<name>A0ABN2LIS5_9MICO</name>
<accession>A0ABN2LIS5</accession>
<feature type="domain" description="HTH lacI-type" evidence="4">
    <location>
        <begin position="8"/>
        <end position="62"/>
    </location>
</feature>
<dbReference type="CDD" id="cd01392">
    <property type="entry name" value="HTH_LacI"/>
    <property type="match status" value="1"/>
</dbReference>
<evidence type="ECO:0000313" key="5">
    <source>
        <dbReference type="EMBL" id="GAA1789935.1"/>
    </source>
</evidence>
<dbReference type="InterPro" id="IPR010982">
    <property type="entry name" value="Lambda_DNA-bd_dom_sf"/>
</dbReference>
<dbReference type="PANTHER" id="PTHR30146">
    <property type="entry name" value="LACI-RELATED TRANSCRIPTIONAL REPRESSOR"/>
    <property type="match status" value="1"/>
</dbReference>
<dbReference type="InterPro" id="IPR000843">
    <property type="entry name" value="HTH_LacI"/>
</dbReference>
<keyword evidence="1" id="KW-0805">Transcription regulation</keyword>
<keyword evidence="3" id="KW-0804">Transcription</keyword>
<evidence type="ECO:0000256" key="1">
    <source>
        <dbReference type="ARBA" id="ARBA00023015"/>
    </source>
</evidence>
<dbReference type="Gene3D" id="1.10.260.40">
    <property type="entry name" value="lambda repressor-like DNA-binding domains"/>
    <property type="match status" value="1"/>
</dbReference>
<dbReference type="SUPFAM" id="SSF47413">
    <property type="entry name" value="lambda repressor-like DNA-binding domains"/>
    <property type="match status" value="1"/>
</dbReference>
<dbReference type="Proteomes" id="UP001499938">
    <property type="component" value="Unassembled WGS sequence"/>
</dbReference>
<evidence type="ECO:0000313" key="6">
    <source>
        <dbReference type="Proteomes" id="UP001499938"/>
    </source>
</evidence>
<dbReference type="InterPro" id="IPR028082">
    <property type="entry name" value="Peripla_BP_I"/>
</dbReference>
<proteinExistence type="predicted"/>
<protein>
    <submittedName>
        <fullName evidence="5">LacI family DNA-binding transcriptional regulator</fullName>
    </submittedName>
</protein>
<reference evidence="5 6" key="1">
    <citation type="journal article" date="2019" name="Int. J. Syst. Evol. Microbiol.">
        <title>The Global Catalogue of Microorganisms (GCM) 10K type strain sequencing project: providing services to taxonomists for standard genome sequencing and annotation.</title>
        <authorList>
            <consortium name="The Broad Institute Genomics Platform"/>
            <consortium name="The Broad Institute Genome Sequencing Center for Infectious Disease"/>
            <person name="Wu L."/>
            <person name="Ma J."/>
        </authorList>
    </citation>
    <scope>NUCLEOTIDE SEQUENCE [LARGE SCALE GENOMIC DNA]</scope>
    <source>
        <strain evidence="5 6">JCM 15592</strain>
    </source>
</reference>
<organism evidence="5 6">
    <name type="scientific">Nostocoides veronense</name>
    <dbReference type="NCBI Taxonomy" id="330836"/>
    <lineage>
        <taxon>Bacteria</taxon>
        <taxon>Bacillati</taxon>
        <taxon>Actinomycetota</taxon>
        <taxon>Actinomycetes</taxon>
        <taxon>Micrococcales</taxon>
        <taxon>Intrasporangiaceae</taxon>
        <taxon>Nostocoides</taxon>
    </lineage>
</organism>
<keyword evidence="6" id="KW-1185">Reference proteome</keyword>
<evidence type="ECO:0000256" key="3">
    <source>
        <dbReference type="ARBA" id="ARBA00023163"/>
    </source>
</evidence>
<keyword evidence="2 5" id="KW-0238">DNA-binding</keyword>
<sequence>MSDAASRVTIREVADAAGVSRQTVSNTLIHPERVRPPTLERVRKVIDELGYRPSNAAQSLRSQRTGAVGFELNATGSALQNAVAFPFVLALSERAVTHGSHIVTFGTQSARPALSGYEDMVRSLLVDAFILADTHAGDPRLPFLDQARIPYAAFGRFWGRPELTSWADVDGAHGTRLATEHCLAAGYDVVGYLGWPDGSAVGDDRRNGWAWAVERAGHRSMPRAIAEQDLTSARAAAGPLLDQIGRGGAVVCASDMLALGVEREAAVRGWTLGRDIGICGFDDSAISEIAGFSSVTQPLQEIADHLLAIVHSRLAGAPPPVEGVLFRPTLVVRGSTARAS</sequence>
<dbReference type="RefSeq" id="WP_344082820.1">
    <property type="nucleotide sequence ID" value="NZ_BAAAPO010000022.1"/>
</dbReference>
<evidence type="ECO:0000256" key="2">
    <source>
        <dbReference type="ARBA" id="ARBA00023125"/>
    </source>
</evidence>
<dbReference type="SMART" id="SM00354">
    <property type="entry name" value="HTH_LACI"/>
    <property type="match status" value="1"/>
</dbReference>
<dbReference type="Gene3D" id="3.40.50.2300">
    <property type="match status" value="2"/>
</dbReference>
<dbReference type="SUPFAM" id="SSF53822">
    <property type="entry name" value="Periplasmic binding protein-like I"/>
    <property type="match status" value="1"/>
</dbReference>
<dbReference type="InterPro" id="IPR046335">
    <property type="entry name" value="LacI/GalR-like_sensor"/>
</dbReference>
<evidence type="ECO:0000259" key="4">
    <source>
        <dbReference type="PROSITE" id="PS50932"/>
    </source>
</evidence>
<comment type="caution">
    <text evidence="5">The sequence shown here is derived from an EMBL/GenBank/DDBJ whole genome shotgun (WGS) entry which is preliminary data.</text>
</comment>
<dbReference type="PANTHER" id="PTHR30146:SF109">
    <property type="entry name" value="HTH-TYPE TRANSCRIPTIONAL REGULATOR GALS"/>
    <property type="match status" value="1"/>
</dbReference>